<reference evidence="8 9" key="1">
    <citation type="journal article" date="2019" name="BMC Genomics">
        <title>Chromosome level assembly and comparative genome analysis confirm lager-brewing yeasts originated from a single hybridization.</title>
        <authorList>
            <person name="Salazar A.N."/>
            <person name="Gorter de Vries A.R."/>
            <person name="van den Broek M."/>
            <person name="Brouwers N."/>
            <person name="de la Torre Cortes P."/>
            <person name="Kuijpers N.G.A."/>
            <person name="Daran J.G."/>
            <person name="Abeel T."/>
        </authorList>
    </citation>
    <scope>NUCLEOTIDE SEQUENCE [LARGE SCALE GENOMIC DNA]</scope>
    <source>
        <strain evidence="8 9">CBS 1483</strain>
    </source>
</reference>
<organism evidence="8 9">
    <name type="scientific">Saccharomyces pastorianus</name>
    <name type="common">Lager yeast</name>
    <name type="synonym">Saccharomyces cerevisiae x Saccharomyces eubayanus</name>
    <dbReference type="NCBI Taxonomy" id="27292"/>
    <lineage>
        <taxon>Eukaryota</taxon>
        <taxon>Fungi</taxon>
        <taxon>Dikarya</taxon>
        <taxon>Ascomycota</taxon>
        <taxon>Saccharomycotina</taxon>
        <taxon>Saccharomycetes</taxon>
        <taxon>Saccharomycetales</taxon>
        <taxon>Saccharomycetaceae</taxon>
        <taxon>Saccharomyces</taxon>
    </lineage>
</organism>
<dbReference type="EMBL" id="CP048988">
    <property type="protein sequence ID" value="QID79596.1"/>
    <property type="molecule type" value="Genomic_DNA"/>
</dbReference>
<dbReference type="Gene3D" id="3.40.50.300">
    <property type="entry name" value="P-loop containing nucleotide triphosphate hydrolases"/>
    <property type="match status" value="1"/>
</dbReference>
<evidence type="ECO:0000256" key="5">
    <source>
        <dbReference type="SAM" id="Coils"/>
    </source>
</evidence>
<dbReference type="Proteomes" id="UP000501346">
    <property type="component" value="Chromosome ScVII"/>
</dbReference>
<dbReference type="InterPro" id="IPR016491">
    <property type="entry name" value="Septin"/>
</dbReference>
<dbReference type="PIRSF" id="PIRSF006698">
    <property type="entry name" value="Septin"/>
    <property type="match status" value="1"/>
</dbReference>
<evidence type="ECO:0000259" key="7">
    <source>
        <dbReference type="PROSITE" id="PS51719"/>
    </source>
</evidence>
<dbReference type="SUPFAM" id="SSF52540">
    <property type="entry name" value="P-loop containing nucleoside triphosphate hydrolases"/>
    <property type="match status" value="1"/>
</dbReference>
<dbReference type="Pfam" id="PF00735">
    <property type="entry name" value="Septin"/>
    <property type="match status" value="1"/>
</dbReference>
<accession>A0A6C1DRE2</accession>
<keyword evidence="3 4" id="KW-0342">GTP-binding</keyword>
<dbReference type="PANTHER" id="PTHR18884">
    <property type="entry name" value="SEPTIN"/>
    <property type="match status" value="1"/>
</dbReference>
<evidence type="ECO:0000313" key="8">
    <source>
        <dbReference type="EMBL" id="QID79596.1"/>
    </source>
</evidence>
<evidence type="ECO:0000256" key="3">
    <source>
        <dbReference type="ARBA" id="ARBA00023134"/>
    </source>
</evidence>
<evidence type="ECO:0000256" key="2">
    <source>
        <dbReference type="ARBA" id="ARBA00022741"/>
    </source>
</evidence>
<feature type="domain" description="Septin-type G" evidence="7">
    <location>
        <begin position="106"/>
        <end position="365"/>
    </location>
</feature>
<sequence>MKSKGSRLSTDCPVEFPKIVSGFAEEVKIRRQSSQGQYAVDSHPPKSPELKHRRQRSSSFVNGKCRNRDLTLLDNKKAQEINTNSHGQDIGIKNLPSQRELLNAKNGIDFTLMVAGQSGLGKTTFINSLFSTSLIDDDIKENKPIIRYKSIVEGDGTHLNFNVIDTPGFGNNMDNAFTWRTMVNYIDEEIRSYIFQEEQPDRTKMVDNRVHCCLYFLRPSNKGIDTLDVVTMKKLAKRVNLIPVIAKSDLLTKEELKNFKTQVREIIRVQDIPVCFFFGDEVLNATQDIFQKYLFSIIASNEYIFNEKGEKVKGRQYKWGAVDIENEKYCDFKILQKTIFDWHLIDLVESTEDYYEKCRSEMLRTRLLKARDCLTTKSVDITEEQRKFLEEEMNFDEIEENKLKNYKCYEIINKTVMDKVATEWDPEFITRQLEAKKKFNELSNREISKFRDWKKSLFMEQENFNQEIEQLNHKLENLQLECQDLEYKLLIGKSSNSHSTDSATLVNVHIKR</sequence>
<dbReference type="GO" id="GO:0005525">
    <property type="term" value="F:GTP binding"/>
    <property type="evidence" value="ECO:0007669"/>
    <property type="project" value="UniProtKB-KW"/>
</dbReference>
<comment type="subcellular location">
    <subcellularLocation>
        <location evidence="1">Bud neck</location>
    </subcellularLocation>
</comment>
<evidence type="ECO:0000256" key="6">
    <source>
        <dbReference type="SAM" id="MobiDB-lite"/>
    </source>
</evidence>
<feature type="coiled-coil region" evidence="5">
    <location>
        <begin position="454"/>
        <end position="488"/>
    </location>
</feature>
<dbReference type="PROSITE" id="PS51719">
    <property type="entry name" value="G_SEPTIN"/>
    <property type="match status" value="1"/>
</dbReference>
<protein>
    <submittedName>
        <fullName evidence="8">Septin</fullName>
    </submittedName>
</protein>
<dbReference type="InterPro" id="IPR030379">
    <property type="entry name" value="G_SEPTIN_dom"/>
</dbReference>
<evidence type="ECO:0000256" key="1">
    <source>
        <dbReference type="ARBA" id="ARBA00004266"/>
    </source>
</evidence>
<dbReference type="FunFam" id="3.40.50.300:FF:002051">
    <property type="entry name" value="Spr3p"/>
    <property type="match status" value="1"/>
</dbReference>
<proteinExistence type="inferred from homology"/>
<dbReference type="GO" id="GO:0031105">
    <property type="term" value="C:septin complex"/>
    <property type="evidence" value="ECO:0007669"/>
    <property type="project" value="UniProtKB-ARBA"/>
</dbReference>
<feature type="region of interest" description="Disordered" evidence="6">
    <location>
        <begin position="32"/>
        <end position="60"/>
    </location>
</feature>
<keyword evidence="2 4" id="KW-0547">Nucleotide-binding</keyword>
<evidence type="ECO:0000256" key="4">
    <source>
        <dbReference type="RuleBase" id="RU004560"/>
    </source>
</evidence>
<keyword evidence="9" id="KW-1185">Reference proteome</keyword>
<dbReference type="GO" id="GO:0005935">
    <property type="term" value="C:cellular bud neck"/>
    <property type="evidence" value="ECO:0007669"/>
    <property type="project" value="UniProtKB-SubCell"/>
</dbReference>
<dbReference type="AlphaFoldDB" id="A0A6C1DRE2"/>
<comment type="similarity">
    <text evidence="4">Belongs to the TRAFAC class TrmE-Era-EngA-EngB-Septin-like GTPase superfamily. Septin GTPase family.</text>
</comment>
<keyword evidence="5" id="KW-0175">Coiled coil</keyword>
<dbReference type="InterPro" id="IPR027417">
    <property type="entry name" value="P-loop_NTPase"/>
</dbReference>
<dbReference type="CDD" id="cd01850">
    <property type="entry name" value="CDC_Septin"/>
    <property type="match status" value="1"/>
</dbReference>
<gene>
    <name evidence="8" type="primary">SPR3_1</name>
    <name evidence="8" type="ORF">GRS66_001872</name>
</gene>
<evidence type="ECO:0000313" key="9">
    <source>
        <dbReference type="Proteomes" id="UP000501346"/>
    </source>
</evidence>
<dbReference type="OrthoDB" id="416553at2759"/>
<name>A0A6C1DRE2_SACPS</name>